<comment type="similarity">
    <text evidence="5">Belongs to the archaeal Rpo11/eukaryotic RPB11/RPC19 RNA polymerase subunit family.</text>
</comment>
<evidence type="ECO:0000313" key="8">
    <source>
        <dbReference type="Proteomes" id="UP000221165"/>
    </source>
</evidence>
<dbReference type="InterPro" id="IPR008193">
    <property type="entry name" value="RNA_pol_Rpb11_13-16kDa_CS"/>
</dbReference>
<evidence type="ECO:0000256" key="3">
    <source>
        <dbReference type="ARBA" id="ARBA00023163"/>
    </source>
</evidence>
<dbReference type="GO" id="GO:0005666">
    <property type="term" value="C:RNA polymerase III complex"/>
    <property type="evidence" value="ECO:0007669"/>
    <property type="project" value="TreeGrafter"/>
</dbReference>
<organism evidence="7 8">
    <name type="scientific">Cystoisospora suis</name>
    <dbReference type="NCBI Taxonomy" id="483139"/>
    <lineage>
        <taxon>Eukaryota</taxon>
        <taxon>Sar</taxon>
        <taxon>Alveolata</taxon>
        <taxon>Apicomplexa</taxon>
        <taxon>Conoidasida</taxon>
        <taxon>Coccidia</taxon>
        <taxon>Eucoccidiorida</taxon>
        <taxon>Eimeriorina</taxon>
        <taxon>Sarcocystidae</taxon>
        <taxon>Cystoisospora</taxon>
    </lineage>
</organism>
<dbReference type="AlphaFoldDB" id="A0A2C6L1B6"/>
<dbReference type="GeneID" id="94427916"/>
<evidence type="ECO:0000313" key="7">
    <source>
        <dbReference type="EMBL" id="PHJ21646.1"/>
    </source>
</evidence>
<dbReference type="GO" id="GO:0003899">
    <property type="term" value="F:DNA-directed RNA polymerase activity"/>
    <property type="evidence" value="ECO:0007669"/>
    <property type="project" value="InterPro"/>
</dbReference>
<evidence type="ECO:0000256" key="5">
    <source>
        <dbReference type="ARBA" id="ARBA00025751"/>
    </source>
</evidence>
<protein>
    <submittedName>
        <fullName evidence="7">Rna polymerase small</fullName>
    </submittedName>
</protein>
<dbReference type="SUPFAM" id="SSF55257">
    <property type="entry name" value="RBP11-like subunits of RNA polymerase"/>
    <property type="match status" value="1"/>
</dbReference>
<evidence type="ECO:0000259" key="6">
    <source>
        <dbReference type="Pfam" id="PF13656"/>
    </source>
</evidence>
<keyword evidence="4" id="KW-0539">Nucleus</keyword>
<sequence>MKDEVGSLTAGPLSSLPVGSAVKGGPADNEACRASQLTFTLTGEDHTLGNTVRSILVRKAGVEFAGYSVPHPTQPEINIRLQTTGEPAMQLLRETFDDLANVCDHLDMLYDQALEAFRKVNSGPSAEQGSSP</sequence>
<dbReference type="CDD" id="cd07029">
    <property type="entry name" value="RNAP_I_III_AC19"/>
    <property type="match status" value="1"/>
</dbReference>
<name>A0A2C6L1B6_9APIC</name>
<dbReference type="GO" id="GO:0046983">
    <property type="term" value="F:protein dimerization activity"/>
    <property type="evidence" value="ECO:0007669"/>
    <property type="project" value="InterPro"/>
</dbReference>
<accession>A0A2C6L1B6</accession>
<dbReference type="GO" id="GO:0006383">
    <property type="term" value="P:transcription by RNA polymerase III"/>
    <property type="evidence" value="ECO:0007669"/>
    <property type="project" value="TreeGrafter"/>
</dbReference>
<dbReference type="OrthoDB" id="510325at2759"/>
<dbReference type="GO" id="GO:0003677">
    <property type="term" value="F:DNA binding"/>
    <property type="evidence" value="ECO:0007669"/>
    <property type="project" value="InterPro"/>
</dbReference>
<dbReference type="GO" id="GO:0005736">
    <property type="term" value="C:RNA polymerase I complex"/>
    <property type="evidence" value="ECO:0007669"/>
    <property type="project" value="TreeGrafter"/>
</dbReference>
<comment type="subcellular location">
    <subcellularLocation>
        <location evidence="1">Nucleus</location>
    </subcellularLocation>
</comment>
<dbReference type="PANTHER" id="PTHR13946:SF28">
    <property type="entry name" value="DNA-DIRECTED RNA POLYMERASES I AND III SUBUNIT RPAC2"/>
    <property type="match status" value="1"/>
</dbReference>
<gene>
    <name evidence="7" type="ORF">CSUI_004514</name>
</gene>
<dbReference type="Pfam" id="PF13656">
    <property type="entry name" value="RNA_pol_L_2"/>
    <property type="match status" value="1"/>
</dbReference>
<keyword evidence="2" id="KW-0240">DNA-directed RNA polymerase</keyword>
<dbReference type="InterPro" id="IPR009025">
    <property type="entry name" value="RBP11-like_dimer"/>
</dbReference>
<dbReference type="RefSeq" id="XP_067923326.1">
    <property type="nucleotide sequence ID" value="XM_068064705.1"/>
</dbReference>
<keyword evidence="8" id="KW-1185">Reference proteome</keyword>
<evidence type="ECO:0000256" key="1">
    <source>
        <dbReference type="ARBA" id="ARBA00004123"/>
    </source>
</evidence>
<dbReference type="Gene3D" id="3.30.1360.10">
    <property type="entry name" value="RNA polymerase, RBP11-like subunit"/>
    <property type="match status" value="1"/>
</dbReference>
<dbReference type="VEuPathDB" id="ToxoDB:CSUI_004514"/>
<dbReference type="PANTHER" id="PTHR13946">
    <property type="entry name" value="DNA-DIRECTED RNA POLYMERASE I,II,III"/>
    <property type="match status" value="1"/>
</dbReference>
<dbReference type="PROSITE" id="PS01154">
    <property type="entry name" value="RNA_POL_L_13KD"/>
    <property type="match status" value="1"/>
</dbReference>
<proteinExistence type="inferred from homology"/>
<evidence type="ECO:0000256" key="4">
    <source>
        <dbReference type="ARBA" id="ARBA00023242"/>
    </source>
</evidence>
<dbReference type="InterPro" id="IPR033898">
    <property type="entry name" value="RNAP_AC19"/>
</dbReference>
<feature type="domain" description="DNA-directed RNA polymerase RBP11-like dimerisation" evidence="6">
    <location>
        <begin position="37"/>
        <end position="106"/>
    </location>
</feature>
<dbReference type="GO" id="GO:0006362">
    <property type="term" value="P:transcription elongation by RNA polymerase I"/>
    <property type="evidence" value="ECO:0007669"/>
    <property type="project" value="TreeGrafter"/>
</dbReference>
<dbReference type="InterPro" id="IPR022905">
    <property type="entry name" value="Rpo11-like"/>
</dbReference>
<comment type="caution">
    <text evidence="7">The sequence shown here is derived from an EMBL/GenBank/DDBJ whole genome shotgun (WGS) entry which is preliminary data.</text>
</comment>
<dbReference type="InterPro" id="IPR036603">
    <property type="entry name" value="RBP11-like"/>
</dbReference>
<reference evidence="7 8" key="1">
    <citation type="journal article" date="2017" name="Int. J. Parasitol.">
        <title>The genome of the protozoan parasite Cystoisospora suis and a reverse vaccinology approach to identify vaccine candidates.</title>
        <authorList>
            <person name="Palmieri N."/>
            <person name="Shrestha A."/>
            <person name="Ruttkowski B."/>
            <person name="Beck T."/>
            <person name="Vogl C."/>
            <person name="Tomley F."/>
            <person name="Blake D.P."/>
            <person name="Joachim A."/>
        </authorList>
    </citation>
    <scope>NUCLEOTIDE SEQUENCE [LARGE SCALE GENOMIC DNA]</scope>
    <source>
        <strain evidence="7 8">Wien I</strain>
    </source>
</reference>
<keyword evidence="3" id="KW-0804">Transcription</keyword>
<dbReference type="Proteomes" id="UP000221165">
    <property type="component" value="Unassembled WGS sequence"/>
</dbReference>
<dbReference type="HAMAP" id="MF_00261">
    <property type="entry name" value="RNApol_arch_Rpo11"/>
    <property type="match status" value="1"/>
</dbReference>
<evidence type="ECO:0000256" key="2">
    <source>
        <dbReference type="ARBA" id="ARBA00022478"/>
    </source>
</evidence>
<dbReference type="EMBL" id="MIGC01002118">
    <property type="protein sequence ID" value="PHJ21646.1"/>
    <property type="molecule type" value="Genomic_DNA"/>
</dbReference>